<proteinExistence type="predicted"/>
<dbReference type="NCBIfam" id="NF042934">
    <property type="entry name" value="cis_reg_atten"/>
    <property type="match status" value="1"/>
</dbReference>
<name>A0ABQ2E274_9ACTN</name>
<keyword evidence="3" id="KW-1185">Reference proteome</keyword>
<dbReference type="RefSeq" id="WP_229700733.1">
    <property type="nucleotide sequence ID" value="NZ_BMMV01000004.1"/>
</dbReference>
<comment type="caution">
    <text evidence="2">The sequence shown here is derived from an EMBL/GenBank/DDBJ whole genome shotgun (WGS) entry which is preliminary data.</text>
</comment>
<organism evidence="2 3">
    <name type="scientific">Streptomyces camponoticapitis</name>
    <dbReference type="NCBI Taxonomy" id="1616125"/>
    <lineage>
        <taxon>Bacteria</taxon>
        <taxon>Bacillati</taxon>
        <taxon>Actinomycetota</taxon>
        <taxon>Actinomycetes</taxon>
        <taxon>Kitasatosporales</taxon>
        <taxon>Streptomycetaceae</taxon>
        <taxon>Streptomyces</taxon>
    </lineage>
</organism>
<sequence>MTAVRGTSTTPAAGTPGNGPGADGMYSRRHIDLLRVAGALCPAYGDAAQRHTAPPRTAF</sequence>
<dbReference type="InterPro" id="IPR049979">
    <property type="entry name" value="Cys_resp_CS_actino"/>
</dbReference>
<accession>A0ABQ2E274</accession>
<dbReference type="Proteomes" id="UP000660265">
    <property type="component" value="Unassembled WGS sequence"/>
</dbReference>
<feature type="compositionally biased region" description="Low complexity" evidence="1">
    <location>
        <begin position="1"/>
        <end position="15"/>
    </location>
</feature>
<evidence type="ECO:0000256" key="1">
    <source>
        <dbReference type="SAM" id="MobiDB-lite"/>
    </source>
</evidence>
<dbReference type="EMBL" id="BMMV01000004">
    <property type="protein sequence ID" value="GGJ85007.1"/>
    <property type="molecule type" value="Genomic_DNA"/>
</dbReference>
<protein>
    <submittedName>
        <fullName evidence="2">Uncharacterized protein</fullName>
    </submittedName>
</protein>
<gene>
    <name evidence="2" type="ORF">GCM10011583_15800</name>
</gene>
<evidence type="ECO:0000313" key="2">
    <source>
        <dbReference type="EMBL" id="GGJ85007.1"/>
    </source>
</evidence>
<reference evidence="3" key="1">
    <citation type="journal article" date="2019" name="Int. J. Syst. Evol. Microbiol.">
        <title>The Global Catalogue of Microorganisms (GCM) 10K type strain sequencing project: providing services to taxonomists for standard genome sequencing and annotation.</title>
        <authorList>
            <consortium name="The Broad Institute Genomics Platform"/>
            <consortium name="The Broad Institute Genome Sequencing Center for Infectious Disease"/>
            <person name="Wu L."/>
            <person name="Ma J."/>
        </authorList>
    </citation>
    <scope>NUCLEOTIDE SEQUENCE [LARGE SCALE GENOMIC DNA]</scope>
    <source>
        <strain evidence="3">CGMCC 4.7275</strain>
    </source>
</reference>
<evidence type="ECO:0000313" key="3">
    <source>
        <dbReference type="Proteomes" id="UP000660265"/>
    </source>
</evidence>
<feature type="region of interest" description="Disordered" evidence="1">
    <location>
        <begin position="1"/>
        <end position="26"/>
    </location>
</feature>